<dbReference type="RefSeq" id="XP_009172673.1">
    <property type="nucleotide sequence ID" value="XM_009174409.1"/>
</dbReference>
<reference evidence="1 2" key="1">
    <citation type="submission" date="2013-11" db="EMBL/GenBank/DDBJ databases">
        <title>Opisthorchis viverrini - life in the bile duct.</title>
        <authorList>
            <person name="Young N.D."/>
            <person name="Nagarajan N."/>
            <person name="Lin S.J."/>
            <person name="Korhonen P.K."/>
            <person name="Jex A.R."/>
            <person name="Hall R.S."/>
            <person name="Safavi-Hemami H."/>
            <person name="Kaewkong W."/>
            <person name="Bertrand D."/>
            <person name="Gao S."/>
            <person name="Seet Q."/>
            <person name="Wongkham S."/>
            <person name="Teh B.T."/>
            <person name="Wongkham C."/>
            <person name="Intapan P.M."/>
            <person name="Maleewong W."/>
            <person name="Yang X."/>
            <person name="Hu M."/>
            <person name="Wang Z."/>
            <person name="Hofmann A."/>
            <person name="Sternberg P.W."/>
            <person name="Tan P."/>
            <person name="Wang J."/>
            <person name="Gasser R.B."/>
        </authorList>
    </citation>
    <scope>NUCLEOTIDE SEQUENCE [LARGE SCALE GENOMIC DNA]</scope>
</reference>
<dbReference type="EMBL" id="KL596844">
    <property type="protein sequence ID" value="KER23572.1"/>
    <property type="molecule type" value="Genomic_DNA"/>
</dbReference>
<dbReference type="CTD" id="20322743"/>
<evidence type="ECO:0000313" key="2">
    <source>
        <dbReference type="Proteomes" id="UP000054324"/>
    </source>
</evidence>
<organism evidence="1 2">
    <name type="scientific">Opisthorchis viverrini</name>
    <name type="common">Southeast Asian liver fluke</name>
    <dbReference type="NCBI Taxonomy" id="6198"/>
    <lineage>
        <taxon>Eukaryota</taxon>
        <taxon>Metazoa</taxon>
        <taxon>Spiralia</taxon>
        <taxon>Lophotrochozoa</taxon>
        <taxon>Platyhelminthes</taxon>
        <taxon>Trematoda</taxon>
        <taxon>Digenea</taxon>
        <taxon>Opisthorchiida</taxon>
        <taxon>Opisthorchiata</taxon>
        <taxon>Opisthorchiidae</taxon>
        <taxon>Opisthorchis</taxon>
    </lineage>
</organism>
<dbReference type="AlphaFoldDB" id="A0A074ZD42"/>
<dbReference type="Proteomes" id="UP000054324">
    <property type="component" value="Unassembled WGS sequence"/>
</dbReference>
<keyword evidence="2" id="KW-1185">Reference proteome</keyword>
<sequence>MVMRVGGGQFEIASHSDGSLTHASDAMDGIRVKAIMPIGPQMAPWTRCLIWLKDHAEPNNSQA</sequence>
<dbReference type="GeneID" id="20322743"/>
<evidence type="ECO:0000313" key="1">
    <source>
        <dbReference type="EMBL" id="KER23572.1"/>
    </source>
</evidence>
<name>A0A074ZD42_OPIVI</name>
<protein>
    <submittedName>
        <fullName evidence="1">Uncharacterized protein</fullName>
    </submittedName>
</protein>
<dbReference type="KEGG" id="ovi:T265_08564"/>
<gene>
    <name evidence="1" type="ORF">T265_08564</name>
</gene>
<accession>A0A074ZD42</accession>
<proteinExistence type="predicted"/>